<dbReference type="GO" id="GO:0005886">
    <property type="term" value="C:plasma membrane"/>
    <property type="evidence" value="ECO:0007669"/>
    <property type="project" value="TreeGrafter"/>
</dbReference>
<name>A0AAW8R300_9ALTE</name>
<dbReference type="GO" id="GO:0046677">
    <property type="term" value="P:response to antibiotic"/>
    <property type="evidence" value="ECO:0007669"/>
    <property type="project" value="TreeGrafter"/>
</dbReference>
<evidence type="ECO:0000313" key="3">
    <source>
        <dbReference type="Proteomes" id="UP001249020"/>
    </source>
</evidence>
<keyword evidence="3" id="KW-1185">Reference proteome</keyword>
<protein>
    <submittedName>
        <fullName evidence="2">Beta-lactamase regulator AmpE</fullName>
    </submittedName>
</protein>
<keyword evidence="1" id="KW-0472">Membrane</keyword>
<dbReference type="EMBL" id="JAVRIE010000004">
    <property type="protein sequence ID" value="MDT0583280.1"/>
    <property type="molecule type" value="Genomic_DNA"/>
</dbReference>
<dbReference type="Proteomes" id="UP001249020">
    <property type="component" value="Unassembled WGS sequence"/>
</dbReference>
<keyword evidence="1" id="KW-1133">Transmembrane helix</keyword>
<proteinExistence type="predicted"/>
<keyword evidence="1" id="KW-0812">Transmembrane</keyword>
<dbReference type="Pfam" id="PF17113">
    <property type="entry name" value="AmpE"/>
    <property type="match status" value="1"/>
</dbReference>
<dbReference type="RefSeq" id="WP_311362043.1">
    <property type="nucleotide sequence ID" value="NZ_JAVRIE010000004.1"/>
</dbReference>
<feature type="transmembrane region" description="Helical" evidence="1">
    <location>
        <begin position="71"/>
        <end position="92"/>
    </location>
</feature>
<reference evidence="2 3" key="1">
    <citation type="submission" date="2023-09" db="EMBL/GenBank/DDBJ databases">
        <authorList>
            <person name="Rey-Velasco X."/>
        </authorList>
    </citation>
    <scope>NUCLEOTIDE SEQUENCE [LARGE SCALE GENOMIC DNA]</scope>
    <source>
        <strain evidence="2 3">W409</strain>
    </source>
</reference>
<comment type="caution">
    <text evidence="2">The sequence shown here is derived from an EMBL/GenBank/DDBJ whole genome shotgun (WGS) entry which is preliminary data.</text>
</comment>
<dbReference type="PANTHER" id="PTHR38684">
    <property type="entry name" value="PROTEIN AMPE"/>
    <property type="match status" value="1"/>
</dbReference>
<dbReference type="NCBIfam" id="NF008219">
    <property type="entry name" value="PRK10987.1"/>
    <property type="match status" value="1"/>
</dbReference>
<evidence type="ECO:0000313" key="2">
    <source>
        <dbReference type="EMBL" id="MDT0583280.1"/>
    </source>
</evidence>
<sequence>MTLISLLIVMALERVTSKAPEWHVHALVGHYIQFLQSRSWFSQTASLLNVLLIIAAPAVLLILIDHLINNGFFTFLLQLLTLWVCLGCPITRKNYKRYLQAATRKDFEACSLHSISLGNEDGDLTKVGRQLVFINYRQYAAVIIAFVIFGVPGVVFYSIAKELQIFMHKMSSCNPDNMLEEIDDEVLGECKKDNAELAIDKVMHVIDWVPVRLTGLGFLIVGHFSRALSLWLPLLVDTKTTSKDVLVSVAVAAEEVEPDTQNCIDEPCILVRLVKRNVMFMLVGVSLLTMVGAVA</sequence>
<dbReference type="InterPro" id="IPR031347">
    <property type="entry name" value="AmpE"/>
</dbReference>
<evidence type="ECO:0000256" key="1">
    <source>
        <dbReference type="SAM" id="Phobius"/>
    </source>
</evidence>
<feature type="transmembrane region" description="Helical" evidence="1">
    <location>
        <begin position="278"/>
        <end position="294"/>
    </location>
</feature>
<feature type="transmembrane region" description="Helical" evidence="1">
    <location>
        <begin position="139"/>
        <end position="160"/>
    </location>
</feature>
<gene>
    <name evidence="2" type="primary">ampE</name>
    <name evidence="2" type="ORF">RM544_12075</name>
</gene>
<dbReference type="AlphaFoldDB" id="A0AAW8R300"/>
<feature type="transmembrane region" description="Helical" evidence="1">
    <location>
        <begin position="41"/>
        <end position="64"/>
    </location>
</feature>
<organism evidence="2 3">
    <name type="scientific">Brumicola blandensis</name>
    <dbReference type="NCBI Taxonomy" id="3075611"/>
    <lineage>
        <taxon>Bacteria</taxon>
        <taxon>Pseudomonadati</taxon>
        <taxon>Pseudomonadota</taxon>
        <taxon>Gammaproteobacteria</taxon>
        <taxon>Alteromonadales</taxon>
        <taxon>Alteromonadaceae</taxon>
        <taxon>Brumicola</taxon>
    </lineage>
</organism>
<dbReference type="PANTHER" id="PTHR38684:SF1">
    <property type="entry name" value="PROTEIN AMPE"/>
    <property type="match status" value="1"/>
</dbReference>
<accession>A0AAW8R300</accession>
<dbReference type="InterPro" id="IPR052966">
    <property type="entry name" value="Beta-lactamase_Reg"/>
</dbReference>